<proteinExistence type="inferred from homology"/>
<dbReference type="OrthoDB" id="3266379at2"/>
<evidence type="ECO:0000313" key="9">
    <source>
        <dbReference type="Proteomes" id="UP000319516"/>
    </source>
</evidence>
<evidence type="ECO:0000256" key="1">
    <source>
        <dbReference type="ARBA" id="ARBA00004370"/>
    </source>
</evidence>
<sequence length="275" mass="30112">MWRTLIKPRWLLLLAVLAVVVVAFARLGLWQLSVAQDDAVEQARAEQLARPVVPVDEALVPHQRFPDDGAGRPVVATGHYVGDQQFLVPDRVLDGEAGYWVVTPLVVADTGANLAVVRGFVTDPAAADRPDDTPVAVSGTLAPGEAPEVRKDLPEGQRDSIDLSALANEWPGEFYNAFIFATDEEPQVTAEQVRLIPPPSFGGEVDWRNFGYALQWWVFAAFAVYMFVRFVRDDHELDRAQAGALAQEVPAARHTVEVPDDPGANPAERTPSHHV</sequence>
<name>A0A542YQ32_9MICO</name>
<keyword evidence="9" id="KW-1185">Reference proteome</keyword>
<feature type="region of interest" description="Disordered" evidence="7">
    <location>
        <begin position="250"/>
        <end position="275"/>
    </location>
</feature>
<comment type="caution">
    <text evidence="8">The sequence shown here is derived from an EMBL/GenBank/DDBJ whole genome shotgun (WGS) entry which is preliminary data.</text>
</comment>
<dbReference type="InterPro" id="IPR002994">
    <property type="entry name" value="Surf1/Shy1"/>
</dbReference>
<dbReference type="AlphaFoldDB" id="A0A542YQ32"/>
<keyword evidence="3 6" id="KW-0812">Transmembrane</keyword>
<keyword evidence="4 6" id="KW-1133">Transmembrane helix</keyword>
<dbReference type="Pfam" id="PF02104">
    <property type="entry name" value="SURF1"/>
    <property type="match status" value="1"/>
</dbReference>
<dbReference type="EMBL" id="VFOP01000001">
    <property type="protein sequence ID" value="TQL50213.1"/>
    <property type="molecule type" value="Genomic_DNA"/>
</dbReference>
<evidence type="ECO:0000313" key="8">
    <source>
        <dbReference type="EMBL" id="TQL50213.1"/>
    </source>
</evidence>
<gene>
    <name evidence="8" type="ORF">FB467_1317</name>
</gene>
<comment type="subcellular location">
    <subcellularLocation>
        <location evidence="6">Cell membrane</location>
        <topology evidence="6">Multi-pass membrane protein</topology>
    </subcellularLocation>
    <subcellularLocation>
        <location evidence="1">Membrane</location>
    </subcellularLocation>
</comment>
<evidence type="ECO:0000256" key="5">
    <source>
        <dbReference type="ARBA" id="ARBA00023136"/>
    </source>
</evidence>
<comment type="caution">
    <text evidence="6">Lacks conserved residue(s) required for the propagation of feature annotation.</text>
</comment>
<dbReference type="PANTHER" id="PTHR23427:SF2">
    <property type="entry name" value="SURFEIT LOCUS PROTEIN 1"/>
    <property type="match status" value="1"/>
</dbReference>
<dbReference type="RefSeq" id="WP_141784371.1">
    <property type="nucleotide sequence ID" value="NZ_BAAAIK010000004.1"/>
</dbReference>
<accession>A0A542YQ32</accession>
<dbReference type="PROSITE" id="PS50895">
    <property type="entry name" value="SURF1"/>
    <property type="match status" value="1"/>
</dbReference>
<protein>
    <recommendedName>
        <fullName evidence="6">SURF1-like protein</fullName>
    </recommendedName>
</protein>
<evidence type="ECO:0000256" key="3">
    <source>
        <dbReference type="ARBA" id="ARBA00022692"/>
    </source>
</evidence>
<comment type="similarity">
    <text evidence="2 6">Belongs to the SURF1 family.</text>
</comment>
<dbReference type="InterPro" id="IPR045214">
    <property type="entry name" value="Surf1/Surf4"/>
</dbReference>
<feature type="transmembrane region" description="Helical" evidence="6">
    <location>
        <begin position="214"/>
        <end position="231"/>
    </location>
</feature>
<keyword evidence="6" id="KW-1003">Cell membrane</keyword>
<evidence type="ECO:0000256" key="6">
    <source>
        <dbReference type="RuleBase" id="RU363076"/>
    </source>
</evidence>
<reference evidence="8 9" key="1">
    <citation type="submission" date="2019-06" db="EMBL/GenBank/DDBJ databases">
        <title>Sequencing the genomes of 1000 actinobacteria strains.</title>
        <authorList>
            <person name="Klenk H.-P."/>
        </authorList>
    </citation>
    <scope>NUCLEOTIDE SEQUENCE [LARGE SCALE GENOMIC DNA]</scope>
    <source>
        <strain evidence="8 9">DSM 12335</strain>
    </source>
</reference>
<dbReference type="GO" id="GO:0005886">
    <property type="term" value="C:plasma membrane"/>
    <property type="evidence" value="ECO:0007669"/>
    <property type="project" value="UniProtKB-SubCell"/>
</dbReference>
<evidence type="ECO:0000256" key="2">
    <source>
        <dbReference type="ARBA" id="ARBA00007165"/>
    </source>
</evidence>
<dbReference type="PANTHER" id="PTHR23427">
    <property type="entry name" value="SURFEIT LOCUS PROTEIN"/>
    <property type="match status" value="1"/>
</dbReference>
<evidence type="ECO:0000256" key="7">
    <source>
        <dbReference type="SAM" id="MobiDB-lite"/>
    </source>
</evidence>
<organism evidence="8 9">
    <name type="scientific">Ornithinicoccus hortensis</name>
    <dbReference type="NCBI Taxonomy" id="82346"/>
    <lineage>
        <taxon>Bacteria</taxon>
        <taxon>Bacillati</taxon>
        <taxon>Actinomycetota</taxon>
        <taxon>Actinomycetes</taxon>
        <taxon>Micrococcales</taxon>
        <taxon>Intrasporangiaceae</taxon>
        <taxon>Ornithinicoccus</taxon>
    </lineage>
</organism>
<dbReference type="CDD" id="cd06662">
    <property type="entry name" value="SURF1"/>
    <property type="match status" value="1"/>
</dbReference>
<evidence type="ECO:0000256" key="4">
    <source>
        <dbReference type="ARBA" id="ARBA00022989"/>
    </source>
</evidence>
<dbReference type="Proteomes" id="UP000319516">
    <property type="component" value="Unassembled WGS sequence"/>
</dbReference>
<keyword evidence="5 6" id="KW-0472">Membrane</keyword>